<name>A0ABQ3J3X7_9RHOB</name>
<dbReference type="SUPFAM" id="SSF55729">
    <property type="entry name" value="Acyl-CoA N-acyltransferases (Nat)"/>
    <property type="match status" value="1"/>
</dbReference>
<dbReference type="Pfam" id="PF13673">
    <property type="entry name" value="Acetyltransf_10"/>
    <property type="match status" value="1"/>
</dbReference>
<sequence length="260" mass="29158">MKSLEFATDLLVQAGQTDITHYDDRIVQTTPDEPNFWFGNRVIFSDPPTDAALLIAQFHRDLPAARHVCIGWDIPDLPLEEVTRVFEGTGLRVEQGDTLALRGALRRAPVPEGAWIRSFSSPSDWRQSAAIAKVHHMKDGLPEAELETYLHNKSISRQAQIANGLGQWYGLFYGNRLAGDMGIFHDDRLIRYQSVQTHEAFRRRGICAALLCACLDWARSRAPKALPVIVAQADSDAGRLYRRAGFELAETTISAYRPSR</sequence>
<dbReference type="Proteomes" id="UP000609802">
    <property type="component" value="Unassembled WGS sequence"/>
</dbReference>
<evidence type="ECO:0000313" key="3">
    <source>
        <dbReference type="Proteomes" id="UP000609802"/>
    </source>
</evidence>
<dbReference type="CDD" id="cd04301">
    <property type="entry name" value="NAT_SF"/>
    <property type="match status" value="1"/>
</dbReference>
<evidence type="ECO:0000313" key="2">
    <source>
        <dbReference type="EMBL" id="GHF02606.1"/>
    </source>
</evidence>
<proteinExistence type="predicted"/>
<reference evidence="3" key="1">
    <citation type="journal article" date="2019" name="Int. J. Syst. Evol. Microbiol.">
        <title>The Global Catalogue of Microorganisms (GCM) 10K type strain sequencing project: providing services to taxonomists for standard genome sequencing and annotation.</title>
        <authorList>
            <consortium name="The Broad Institute Genomics Platform"/>
            <consortium name="The Broad Institute Genome Sequencing Center for Infectious Disease"/>
            <person name="Wu L."/>
            <person name="Ma J."/>
        </authorList>
    </citation>
    <scope>NUCLEOTIDE SEQUENCE [LARGE SCALE GENOMIC DNA]</scope>
    <source>
        <strain evidence="3">KCTC 42443</strain>
    </source>
</reference>
<dbReference type="Gene3D" id="3.40.630.30">
    <property type="match status" value="1"/>
</dbReference>
<comment type="caution">
    <text evidence="2">The sequence shown here is derived from an EMBL/GenBank/DDBJ whole genome shotgun (WGS) entry which is preliminary data.</text>
</comment>
<dbReference type="PROSITE" id="PS51186">
    <property type="entry name" value="GNAT"/>
    <property type="match status" value="1"/>
</dbReference>
<protein>
    <submittedName>
        <fullName evidence="2">N-acetyltransferase</fullName>
    </submittedName>
</protein>
<gene>
    <name evidence="2" type="ORF">GCM10016455_24810</name>
</gene>
<dbReference type="InterPro" id="IPR016181">
    <property type="entry name" value="Acyl_CoA_acyltransferase"/>
</dbReference>
<dbReference type="RefSeq" id="WP_191286855.1">
    <property type="nucleotide sequence ID" value="NZ_BNCH01000005.1"/>
</dbReference>
<feature type="domain" description="N-acetyltransferase" evidence="1">
    <location>
        <begin position="114"/>
        <end position="260"/>
    </location>
</feature>
<dbReference type="InterPro" id="IPR000182">
    <property type="entry name" value="GNAT_dom"/>
</dbReference>
<keyword evidence="3" id="KW-1185">Reference proteome</keyword>
<organism evidence="2 3">
    <name type="scientific">Aliiroseovarius zhejiangensis</name>
    <dbReference type="NCBI Taxonomy" id="1632025"/>
    <lineage>
        <taxon>Bacteria</taxon>
        <taxon>Pseudomonadati</taxon>
        <taxon>Pseudomonadota</taxon>
        <taxon>Alphaproteobacteria</taxon>
        <taxon>Rhodobacterales</taxon>
        <taxon>Paracoccaceae</taxon>
        <taxon>Aliiroseovarius</taxon>
    </lineage>
</organism>
<accession>A0ABQ3J3X7</accession>
<evidence type="ECO:0000259" key="1">
    <source>
        <dbReference type="PROSITE" id="PS51186"/>
    </source>
</evidence>
<dbReference type="EMBL" id="BNCH01000005">
    <property type="protein sequence ID" value="GHF02606.1"/>
    <property type="molecule type" value="Genomic_DNA"/>
</dbReference>